<dbReference type="PROSITE" id="PS50011">
    <property type="entry name" value="PROTEIN_KINASE_DOM"/>
    <property type="match status" value="1"/>
</dbReference>
<sequence>MTIGDMQRFGRINANYSVMIVLYGLYLKLLNICLKLSTQVITMETMTEAENMLTGYEMVTPTIYRWPPKSMTVNPKSANEEGALGDNDTNEEIEEDDVWKRFACIVDDPKEYLHSPLKYKDLDPTRSLLHSGNSQYHFWVHDFCKLSVFPIGIGTYSRVYIFVQRKPLRKVALRMVDRDDAPHHYVEDGFYEEIRIMKKLRGHPHIIKYITWFEARVDQCLVTELAGRGSLERYISNTEDGISETQSSVFFMQIIDALSHCHDNNIAHGDVTTYNILLNEHYQIKLSDFKFSTEVKYQGCICAKYHGTYGFVPPEVIDRKPYDPIIADIWSLGCVLFKMISKRFPFSCQTDYNIDALRQLMTKAPQWPNSQRNYSKQLRRLIKSMLTINPKHRIDLDGISNCSWLNIATSVRRMELQPSKVPC</sequence>
<evidence type="ECO:0000256" key="6">
    <source>
        <dbReference type="SAM" id="Phobius"/>
    </source>
</evidence>
<name>A0ABM0MNY9_SACKO</name>
<dbReference type="PANTHER" id="PTHR24346">
    <property type="entry name" value="MAP/MICROTUBULE AFFINITY-REGULATING KINASE"/>
    <property type="match status" value="1"/>
</dbReference>
<dbReference type="InterPro" id="IPR011009">
    <property type="entry name" value="Kinase-like_dom_sf"/>
</dbReference>
<keyword evidence="3" id="KW-0547">Nucleotide-binding</keyword>
<protein>
    <submittedName>
        <fullName evidence="9">Testis-specific serine/threonine-protein kinase 5-like</fullName>
    </submittedName>
</protein>
<evidence type="ECO:0000313" key="9">
    <source>
        <dbReference type="RefSeq" id="XP_006821730.1"/>
    </source>
</evidence>
<keyword evidence="2" id="KW-0808">Transferase</keyword>
<keyword evidence="4" id="KW-0418">Kinase</keyword>
<keyword evidence="6" id="KW-1133">Transmembrane helix</keyword>
<dbReference type="InterPro" id="IPR000719">
    <property type="entry name" value="Prot_kinase_dom"/>
</dbReference>
<evidence type="ECO:0000256" key="5">
    <source>
        <dbReference type="ARBA" id="ARBA00022840"/>
    </source>
</evidence>
<evidence type="ECO:0000256" key="3">
    <source>
        <dbReference type="ARBA" id="ARBA00022741"/>
    </source>
</evidence>
<feature type="domain" description="Protein kinase" evidence="7">
    <location>
        <begin position="145"/>
        <end position="405"/>
    </location>
</feature>
<dbReference type="SUPFAM" id="SSF56112">
    <property type="entry name" value="Protein kinase-like (PK-like)"/>
    <property type="match status" value="1"/>
</dbReference>
<evidence type="ECO:0000259" key="7">
    <source>
        <dbReference type="PROSITE" id="PS50011"/>
    </source>
</evidence>
<organism evidence="8 9">
    <name type="scientific">Saccoglossus kowalevskii</name>
    <name type="common">Acorn worm</name>
    <dbReference type="NCBI Taxonomy" id="10224"/>
    <lineage>
        <taxon>Eukaryota</taxon>
        <taxon>Metazoa</taxon>
        <taxon>Hemichordata</taxon>
        <taxon>Enteropneusta</taxon>
        <taxon>Harrimaniidae</taxon>
        <taxon>Saccoglossus</taxon>
    </lineage>
</organism>
<reference evidence="9" key="1">
    <citation type="submission" date="2025-08" db="UniProtKB">
        <authorList>
            <consortium name="RefSeq"/>
        </authorList>
    </citation>
    <scope>IDENTIFICATION</scope>
    <source>
        <tissue evidence="9">Testes</tissue>
    </source>
</reference>
<keyword evidence="1" id="KW-0723">Serine/threonine-protein kinase</keyword>
<evidence type="ECO:0000313" key="8">
    <source>
        <dbReference type="Proteomes" id="UP000694865"/>
    </source>
</evidence>
<dbReference type="PANTHER" id="PTHR24346:SF82">
    <property type="entry name" value="KP78A-RELATED"/>
    <property type="match status" value="1"/>
</dbReference>
<dbReference type="Pfam" id="PF00069">
    <property type="entry name" value="Pkinase"/>
    <property type="match status" value="1"/>
</dbReference>
<evidence type="ECO:0000256" key="1">
    <source>
        <dbReference type="ARBA" id="ARBA00022527"/>
    </source>
</evidence>
<evidence type="ECO:0000256" key="2">
    <source>
        <dbReference type="ARBA" id="ARBA00022679"/>
    </source>
</evidence>
<evidence type="ECO:0000256" key="4">
    <source>
        <dbReference type="ARBA" id="ARBA00022777"/>
    </source>
</evidence>
<dbReference type="Gene3D" id="1.10.510.10">
    <property type="entry name" value="Transferase(Phosphotransferase) domain 1"/>
    <property type="match status" value="1"/>
</dbReference>
<keyword evidence="6" id="KW-0812">Transmembrane</keyword>
<keyword evidence="6" id="KW-0472">Membrane</keyword>
<keyword evidence="5" id="KW-0067">ATP-binding</keyword>
<keyword evidence="8" id="KW-1185">Reference proteome</keyword>
<proteinExistence type="predicted"/>
<accession>A0ABM0MNY9</accession>
<dbReference type="RefSeq" id="XP_006821730.1">
    <property type="nucleotide sequence ID" value="XM_006821667.1"/>
</dbReference>
<gene>
    <name evidence="9" type="primary">LOC102810024</name>
</gene>
<feature type="transmembrane region" description="Helical" evidence="6">
    <location>
        <begin position="12"/>
        <end position="30"/>
    </location>
</feature>
<dbReference type="GeneID" id="102810024"/>
<dbReference type="Proteomes" id="UP000694865">
    <property type="component" value="Unplaced"/>
</dbReference>